<protein>
    <recommendedName>
        <fullName evidence="1">Core domain-containing protein</fullName>
    </recommendedName>
</protein>
<dbReference type="Proteomes" id="UP000052013">
    <property type="component" value="Unassembled WGS sequence"/>
</dbReference>
<dbReference type="EMBL" id="AZEY01000023">
    <property type="protein sequence ID" value="KRL68625.1"/>
    <property type="molecule type" value="Genomic_DNA"/>
</dbReference>
<organism evidence="2 3">
    <name type="scientific">Lentilactobacillus diolivorans DSM 14421</name>
    <dbReference type="NCBI Taxonomy" id="1423739"/>
    <lineage>
        <taxon>Bacteria</taxon>
        <taxon>Bacillati</taxon>
        <taxon>Bacillota</taxon>
        <taxon>Bacilli</taxon>
        <taxon>Lactobacillales</taxon>
        <taxon>Lactobacillaceae</taxon>
        <taxon>Lentilactobacillus</taxon>
    </lineage>
</organism>
<dbReference type="Pfam" id="PF01521">
    <property type="entry name" value="Fe-S_biosyn"/>
    <property type="match status" value="1"/>
</dbReference>
<dbReference type="InterPro" id="IPR035903">
    <property type="entry name" value="HesB-like_dom_sf"/>
</dbReference>
<dbReference type="InterPro" id="IPR000361">
    <property type="entry name" value="ATAP_core_dom"/>
</dbReference>
<gene>
    <name evidence="2" type="ORF">FC85_GL002443</name>
</gene>
<evidence type="ECO:0000259" key="1">
    <source>
        <dbReference type="Pfam" id="PF01521"/>
    </source>
</evidence>
<proteinExistence type="predicted"/>
<dbReference type="AlphaFoldDB" id="A0A0R1SHB8"/>
<comment type="caution">
    <text evidence="2">The sequence shown here is derived from an EMBL/GenBank/DDBJ whole genome shotgun (WGS) entry which is preliminary data.</text>
</comment>
<dbReference type="STRING" id="1423739.FC85_GL002443"/>
<reference evidence="2 3" key="1">
    <citation type="journal article" date="2015" name="Genome Announc.">
        <title>Expanding the biotechnology potential of lactobacilli through comparative genomics of 213 strains and associated genera.</title>
        <authorList>
            <person name="Sun Z."/>
            <person name="Harris H.M."/>
            <person name="McCann A."/>
            <person name="Guo C."/>
            <person name="Argimon S."/>
            <person name="Zhang W."/>
            <person name="Yang X."/>
            <person name="Jeffery I.B."/>
            <person name="Cooney J.C."/>
            <person name="Kagawa T.F."/>
            <person name="Liu W."/>
            <person name="Song Y."/>
            <person name="Salvetti E."/>
            <person name="Wrobel A."/>
            <person name="Rasinkangas P."/>
            <person name="Parkhill J."/>
            <person name="Rea M.C."/>
            <person name="O'Sullivan O."/>
            <person name="Ritari J."/>
            <person name="Douillard F.P."/>
            <person name="Paul Ross R."/>
            <person name="Yang R."/>
            <person name="Briner A.E."/>
            <person name="Felis G.E."/>
            <person name="de Vos W.M."/>
            <person name="Barrangou R."/>
            <person name="Klaenhammer T.R."/>
            <person name="Caufield P.W."/>
            <person name="Cui Y."/>
            <person name="Zhang H."/>
            <person name="O'Toole P.W."/>
        </authorList>
    </citation>
    <scope>NUCLEOTIDE SEQUENCE [LARGE SCALE GENOMIC DNA]</scope>
    <source>
        <strain evidence="2 3">DSM 14421</strain>
    </source>
</reference>
<sequence>MHNLNQPTMILGGIQLKLTIKDTAKTYLANRIDTTKNLFLATDDGSNKYSKVGGSCAIGDKFQIVATSKQDNDYRIPVDNNQGLHLFTSVGERTFLGSGLTLDFSHNALVLKDDSGILDGAVSVQDADQVLNQTDAEQTAEQKALSQQIC</sequence>
<evidence type="ECO:0000313" key="2">
    <source>
        <dbReference type="EMBL" id="KRL68625.1"/>
    </source>
</evidence>
<dbReference type="Gene3D" id="2.60.300.12">
    <property type="entry name" value="HesB-like domain"/>
    <property type="match status" value="1"/>
</dbReference>
<name>A0A0R1SHB8_9LACO</name>
<dbReference type="SUPFAM" id="SSF89360">
    <property type="entry name" value="HesB-like domain"/>
    <property type="match status" value="1"/>
</dbReference>
<dbReference type="PATRIC" id="fig|1423739.3.peg.2541"/>
<feature type="domain" description="Core" evidence="1">
    <location>
        <begin position="17"/>
        <end position="126"/>
    </location>
</feature>
<evidence type="ECO:0000313" key="3">
    <source>
        <dbReference type="Proteomes" id="UP000052013"/>
    </source>
</evidence>
<accession>A0A0R1SHB8</accession>